<dbReference type="AlphaFoldDB" id="A0A9W6RRW5"/>
<evidence type="ECO:0000256" key="1">
    <source>
        <dbReference type="SAM" id="MobiDB-lite"/>
    </source>
</evidence>
<feature type="region of interest" description="Disordered" evidence="1">
    <location>
        <begin position="29"/>
        <end position="70"/>
    </location>
</feature>
<name>A0A9W6RRW5_9ACTN</name>
<proteinExistence type="predicted"/>
<protein>
    <submittedName>
        <fullName evidence="2">Uncharacterized protein</fullName>
    </submittedName>
</protein>
<sequence length="207" mass="22284">MTGTSATGIRSVLCVVSAAALLVGCGGERRARQDRVPSDPGAPTVVPTAGGGSPSPARSPHVPGGLPDRHRIDQKDATAVSRAALTVMYTVDSTVDTGLRDARLRAAGYLTSGYTTVVEGEPEQYVPEEWRRHRAYLAVRLRPLVRETGAPHDRRTAAYRQWEMTTVPTGRDRWRGSSSASVVFMSLARSSERAPWRVSDVTVADDG</sequence>
<gene>
    <name evidence="2" type="ORF">Airi01_087110</name>
</gene>
<reference evidence="2" key="1">
    <citation type="submission" date="2023-03" db="EMBL/GenBank/DDBJ databases">
        <title>Actinoallomurus iriomotensis NBRC 103681.</title>
        <authorList>
            <person name="Ichikawa N."/>
            <person name="Sato H."/>
            <person name="Tonouchi N."/>
        </authorList>
    </citation>
    <scope>NUCLEOTIDE SEQUENCE</scope>
    <source>
        <strain evidence="2">NBRC 103681</strain>
    </source>
</reference>
<organism evidence="2 3">
    <name type="scientific">Actinoallomurus iriomotensis</name>
    <dbReference type="NCBI Taxonomy" id="478107"/>
    <lineage>
        <taxon>Bacteria</taxon>
        <taxon>Bacillati</taxon>
        <taxon>Actinomycetota</taxon>
        <taxon>Actinomycetes</taxon>
        <taxon>Streptosporangiales</taxon>
        <taxon>Thermomonosporaceae</taxon>
        <taxon>Actinoallomurus</taxon>
    </lineage>
</organism>
<evidence type="ECO:0000313" key="3">
    <source>
        <dbReference type="Proteomes" id="UP001165135"/>
    </source>
</evidence>
<comment type="caution">
    <text evidence="2">The sequence shown here is derived from an EMBL/GenBank/DDBJ whole genome shotgun (WGS) entry which is preliminary data.</text>
</comment>
<dbReference type="EMBL" id="BSTJ01000014">
    <property type="protein sequence ID" value="GLY80444.1"/>
    <property type="molecule type" value="Genomic_DNA"/>
</dbReference>
<dbReference type="Proteomes" id="UP001165135">
    <property type="component" value="Unassembled WGS sequence"/>
</dbReference>
<evidence type="ECO:0000313" key="2">
    <source>
        <dbReference type="EMBL" id="GLY80444.1"/>
    </source>
</evidence>
<accession>A0A9W6RRW5</accession>